<feature type="compositionally biased region" description="Polar residues" evidence="1">
    <location>
        <begin position="48"/>
        <end position="59"/>
    </location>
</feature>
<gene>
    <name evidence="4" type="ORF">BYL167_LOCUS10963</name>
    <name evidence="2" type="ORF">CJN711_LOCUS25070</name>
    <name evidence="5" type="ORF">GIL414_LOCUS14198</name>
    <name evidence="3" type="ORF">SMN809_LOCUS8115</name>
</gene>
<comment type="caution">
    <text evidence="2">The sequence shown here is derived from an EMBL/GenBank/DDBJ whole genome shotgun (WGS) entry which is preliminary data.</text>
</comment>
<evidence type="ECO:0000313" key="5">
    <source>
        <dbReference type="EMBL" id="CAF4046549.1"/>
    </source>
</evidence>
<evidence type="ECO:0000313" key="6">
    <source>
        <dbReference type="Proteomes" id="UP000663855"/>
    </source>
</evidence>
<sequence length="71" mass="7817">MSSVYELAAEFIAGFDDTAAQDAILHAEKLEMTYKTADDFVENILEPQLNNDVSDTEIGNLSDDSDESTEI</sequence>
<dbReference type="AlphaFoldDB" id="A0A815QBP1"/>
<protein>
    <submittedName>
        <fullName evidence="2">Uncharacterized protein</fullName>
    </submittedName>
</protein>
<dbReference type="EMBL" id="CAJOBH010003375">
    <property type="protein sequence ID" value="CAF3949790.1"/>
    <property type="molecule type" value="Genomic_DNA"/>
</dbReference>
<evidence type="ECO:0000313" key="2">
    <source>
        <dbReference type="EMBL" id="CAF1460515.1"/>
    </source>
</evidence>
<evidence type="ECO:0000256" key="1">
    <source>
        <dbReference type="SAM" id="MobiDB-lite"/>
    </source>
</evidence>
<dbReference type="Proteomes" id="UP000681720">
    <property type="component" value="Unassembled WGS sequence"/>
</dbReference>
<dbReference type="EMBL" id="CAJNOV010011770">
    <property type="protein sequence ID" value="CAF1460515.1"/>
    <property type="molecule type" value="Genomic_DNA"/>
</dbReference>
<dbReference type="Proteomes" id="UP000676336">
    <property type="component" value="Unassembled WGS sequence"/>
</dbReference>
<feature type="region of interest" description="Disordered" evidence="1">
    <location>
        <begin position="47"/>
        <end position="71"/>
    </location>
</feature>
<organism evidence="2 6">
    <name type="scientific">Rotaria magnacalcarata</name>
    <dbReference type="NCBI Taxonomy" id="392030"/>
    <lineage>
        <taxon>Eukaryota</taxon>
        <taxon>Metazoa</taxon>
        <taxon>Spiralia</taxon>
        <taxon>Gnathifera</taxon>
        <taxon>Rotifera</taxon>
        <taxon>Eurotatoria</taxon>
        <taxon>Bdelloidea</taxon>
        <taxon>Philodinida</taxon>
        <taxon>Philodinidae</taxon>
        <taxon>Rotaria</taxon>
    </lineage>
</organism>
<accession>A0A815QBP1</accession>
<dbReference type="Proteomes" id="UP000663855">
    <property type="component" value="Unassembled WGS sequence"/>
</dbReference>
<dbReference type="EMBL" id="CAJOBI010002451">
    <property type="protein sequence ID" value="CAF3929513.1"/>
    <property type="molecule type" value="Genomic_DNA"/>
</dbReference>
<dbReference type="Proteomes" id="UP000681967">
    <property type="component" value="Unassembled WGS sequence"/>
</dbReference>
<name>A0A815QBP1_9BILA</name>
<reference evidence="2" key="1">
    <citation type="submission" date="2021-02" db="EMBL/GenBank/DDBJ databases">
        <authorList>
            <person name="Nowell W R."/>
        </authorList>
    </citation>
    <scope>NUCLEOTIDE SEQUENCE</scope>
</reference>
<proteinExistence type="predicted"/>
<evidence type="ECO:0000313" key="4">
    <source>
        <dbReference type="EMBL" id="CAF3949790.1"/>
    </source>
</evidence>
<dbReference type="EMBL" id="CAJOBJ010005945">
    <property type="protein sequence ID" value="CAF4046549.1"/>
    <property type="molecule type" value="Genomic_DNA"/>
</dbReference>
<evidence type="ECO:0000313" key="3">
    <source>
        <dbReference type="EMBL" id="CAF3929513.1"/>
    </source>
</evidence>